<dbReference type="PANTHER" id="PTHR10992:SF1083">
    <property type="entry name" value="METHYLESTERASE 1"/>
    <property type="match status" value="1"/>
</dbReference>
<name>A0AAN8V7C7_9MAGN</name>
<dbReference type="PANTHER" id="PTHR10992">
    <property type="entry name" value="METHYLESTERASE FAMILY MEMBER"/>
    <property type="match status" value="1"/>
</dbReference>
<keyword evidence="5" id="KW-1185">Reference proteome</keyword>
<organism evidence="4 5">
    <name type="scientific">Dillenia turbinata</name>
    <dbReference type="NCBI Taxonomy" id="194707"/>
    <lineage>
        <taxon>Eukaryota</taxon>
        <taxon>Viridiplantae</taxon>
        <taxon>Streptophyta</taxon>
        <taxon>Embryophyta</taxon>
        <taxon>Tracheophyta</taxon>
        <taxon>Spermatophyta</taxon>
        <taxon>Magnoliopsida</taxon>
        <taxon>eudicotyledons</taxon>
        <taxon>Gunneridae</taxon>
        <taxon>Pentapetalae</taxon>
        <taxon>Dilleniales</taxon>
        <taxon>Dilleniaceae</taxon>
        <taxon>Dillenia</taxon>
    </lineage>
</organism>
<evidence type="ECO:0000313" key="5">
    <source>
        <dbReference type="Proteomes" id="UP001370490"/>
    </source>
</evidence>
<dbReference type="GO" id="GO:0080030">
    <property type="term" value="F:methyl indole-3-acetate esterase activity"/>
    <property type="evidence" value="ECO:0007669"/>
    <property type="project" value="TreeGrafter"/>
</dbReference>
<accession>A0AAN8V7C7</accession>
<sequence length="279" mass="30789">MLLPKQLVLILVGFSCLSVGLGDHFILVHGLGHGAWCWYKIIPLLKSAGHNVTAIDLAASGSDPRSILEIHTFAQYNEPLTNLMASIPNNETVILVGHSLGGMNIAFAMEQFKDKISVAVFLNALLPDTVHTPDYVMEQQIALGYGPASYLDTVFIPYPDPQENNTAFRFGPLFLKTYFYNESPVEDYTLATILVRAGNPFTADLAKQPKFTDGGFGSVARVYITCTEDRAEPPPFQFYMINNTGVNQVFQIVGADHMAMLSKPQQLYNYLLNVSATFN</sequence>
<dbReference type="InterPro" id="IPR000073">
    <property type="entry name" value="AB_hydrolase_1"/>
</dbReference>
<dbReference type="EMBL" id="JBAMMX010000017">
    <property type="protein sequence ID" value="KAK6924097.1"/>
    <property type="molecule type" value="Genomic_DNA"/>
</dbReference>
<dbReference type="PROSITE" id="PS51257">
    <property type="entry name" value="PROKAR_LIPOPROTEIN"/>
    <property type="match status" value="1"/>
</dbReference>
<keyword evidence="2" id="KW-0732">Signal</keyword>
<evidence type="ECO:0000256" key="1">
    <source>
        <dbReference type="ARBA" id="ARBA00022801"/>
    </source>
</evidence>
<proteinExistence type="predicted"/>
<protein>
    <submittedName>
        <fullName evidence="4">Alpha/beta hydrolase fold-1</fullName>
    </submittedName>
</protein>
<dbReference type="GO" id="GO:0009696">
    <property type="term" value="P:salicylic acid metabolic process"/>
    <property type="evidence" value="ECO:0007669"/>
    <property type="project" value="TreeGrafter"/>
</dbReference>
<reference evidence="4 5" key="1">
    <citation type="submission" date="2023-12" db="EMBL/GenBank/DDBJ databases">
        <title>A high-quality genome assembly for Dillenia turbinata (Dilleniales).</title>
        <authorList>
            <person name="Chanderbali A."/>
        </authorList>
    </citation>
    <scope>NUCLEOTIDE SEQUENCE [LARGE SCALE GENOMIC DNA]</scope>
    <source>
        <strain evidence="4">LSX21</strain>
        <tissue evidence="4">Leaf</tissue>
    </source>
</reference>
<dbReference type="GO" id="GO:0080031">
    <property type="term" value="F:methyl salicylate esterase activity"/>
    <property type="evidence" value="ECO:0007669"/>
    <property type="project" value="TreeGrafter"/>
</dbReference>
<evidence type="ECO:0000256" key="2">
    <source>
        <dbReference type="SAM" id="SignalP"/>
    </source>
</evidence>
<dbReference type="Gene3D" id="3.40.50.1820">
    <property type="entry name" value="alpha/beta hydrolase"/>
    <property type="match status" value="1"/>
</dbReference>
<dbReference type="GO" id="GO:0080032">
    <property type="term" value="F:methyl jasmonate esterase activity"/>
    <property type="evidence" value="ECO:0007669"/>
    <property type="project" value="TreeGrafter"/>
</dbReference>
<evidence type="ECO:0000313" key="4">
    <source>
        <dbReference type="EMBL" id="KAK6924097.1"/>
    </source>
</evidence>
<comment type="caution">
    <text evidence="4">The sequence shown here is derived from an EMBL/GenBank/DDBJ whole genome shotgun (WGS) entry which is preliminary data.</text>
</comment>
<dbReference type="AlphaFoldDB" id="A0AAN8V7C7"/>
<gene>
    <name evidence="4" type="ORF">RJ641_010297</name>
</gene>
<dbReference type="Proteomes" id="UP001370490">
    <property type="component" value="Unassembled WGS sequence"/>
</dbReference>
<dbReference type="FunFam" id="3.40.50.1820:FF:000051">
    <property type="entry name" value="(S)-hydroxynitrile lyase"/>
    <property type="match status" value="1"/>
</dbReference>
<keyword evidence="1 4" id="KW-0378">Hydrolase</keyword>
<feature type="signal peptide" evidence="2">
    <location>
        <begin position="1"/>
        <end position="22"/>
    </location>
</feature>
<feature type="domain" description="AB hydrolase-1" evidence="3">
    <location>
        <begin position="24"/>
        <end position="264"/>
    </location>
</feature>
<evidence type="ECO:0000259" key="3">
    <source>
        <dbReference type="Pfam" id="PF00561"/>
    </source>
</evidence>
<dbReference type="GO" id="GO:0009694">
    <property type="term" value="P:jasmonic acid metabolic process"/>
    <property type="evidence" value="ECO:0007669"/>
    <property type="project" value="TreeGrafter"/>
</dbReference>
<dbReference type="InterPro" id="IPR045889">
    <property type="entry name" value="MES/HNL"/>
</dbReference>
<dbReference type="Pfam" id="PF00561">
    <property type="entry name" value="Abhydrolase_1"/>
    <property type="match status" value="1"/>
</dbReference>
<feature type="chain" id="PRO_5042950338" evidence="2">
    <location>
        <begin position="23"/>
        <end position="279"/>
    </location>
</feature>
<dbReference type="SUPFAM" id="SSF53474">
    <property type="entry name" value="alpha/beta-Hydrolases"/>
    <property type="match status" value="1"/>
</dbReference>
<dbReference type="InterPro" id="IPR029058">
    <property type="entry name" value="AB_hydrolase_fold"/>
</dbReference>